<organism evidence="1 2">
    <name type="scientific">Paraphoma chrysanthemicola</name>
    <dbReference type="NCBI Taxonomy" id="798071"/>
    <lineage>
        <taxon>Eukaryota</taxon>
        <taxon>Fungi</taxon>
        <taxon>Dikarya</taxon>
        <taxon>Ascomycota</taxon>
        <taxon>Pezizomycotina</taxon>
        <taxon>Dothideomycetes</taxon>
        <taxon>Pleosporomycetidae</taxon>
        <taxon>Pleosporales</taxon>
        <taxon>Pleosporineae</taxon>
        <taxon>Phaeosphaeriaceae</taxon>
        <taxon>Paraphoma</taxon>
    </lineage>
</organism>
<dbReference type="Pfam" id="PF15610">
    <property type="entry name" value="PRTase_3"/>
    <property type="match status" value="1"/>
</dbReference>
<dbReference type="OrthoDB" id="9986683at2759"/>
<dbReference type="InterPro" id="IPR028944">
    <property type="entry name" value="PRTase_ComF-like"/>
</dbReference>
<proteinExistence type="predicted"/>
<dbReference type="AlphaFoldDB" id="A0A8K0QRX2"/>
<reference evidence="1" key="1">
    <citation type="journal article" date="2021" name="Nat. Commun.">
        <title>Genetic determinants of endophytism in the Arabidopsis root mycobiome.</title>
        <authorList>
            <person name="Mesny F."/>
            <person name="Miyauchi S."/>
            <person name="Thiergart T."/>
            <person name="Pickel B."/>
            <person name="Atanasova L."/>
            <person name="Karlsson M."/>
            <person name="Huettel B."/>
            <person name="Barry K.W."/>
            <person name="Haridas S."/>
            <person name="Chen C."/>
            <person name="Bauer D."/>
            <person name="Andreopoulos W."/>
            <person name="Pangilinan J."/>
            <person name="LaButti K."/>
            <person name="Riley R."/>
            <person name="Lipzen A."/>
            <person name="Clum A."/>
            <person name="Drula E."/>
            <person name="Henrissat B."/>
            <person name="Kohler A."/>
            <person name="Grigoriev I.V."/>
            <person name="Martin F.M."/>
            <person name="Hacquard S."/>
        </authorList>
    </citation>
    <scope>NUCLEOTIDE SEQUENCE</scope>
    <source>
        <strain evidence="1">MPI-SDFR-AT-0120</strain>
    </source>
</reference>
<evidence type="ECO:0000313" key="1">
    <source>
        <dbReference type="EMBL" id="KAH7067188.1"/>
    </source>
</evidence>
<sequence>MVHNVFTLHDIAAGPDVKFPFTISDYQSYIFGDSRLAHRFGTQLAKAFIANDLRLAAPQSSTGTTATQSLTEGVAVAVISGDVPTASQNLRNHFVACLNRHLITNNAHPVRKIELYAGSCVAPARDGPQTSKTAACHIDHARLGNRTLVVLGDLRMNQTQEDTMINSLRQMNVNNPIIFVYLAAFESQTCTDALSTTLSSIISPTLKDVDRLAQSPSFIMNDVFVRFVLGRHPTDFCRFIRGQDDDFARLLLDYAISGGYYQDGMYEQNFKFLLWELGTRESM</sequence>
<evidence type="ECO:0000313" key="2">
    <source>
        <dbReference type="Proteomes" id="UP000813461"/>
    </source>
</evidence>
<dbReference type="EMBL" id="JAGMVJ010000035">
    <property type="protein sequence ID" value="KAH7067188.1"/>
    <property type="molecule type" value="Genomic_DNA"/>
</dbReference>
<protein>
    <submittedName>
        <fullName evidence="1">PRTase ComF-like protein</fullName>
    </submittedName>
</protein>
<keyword evidence="2" id="KW-1185">Reference proteome</keyword>
<accession>A0A8K0QRX2</accession>
<comment type="caution">
    <text evidence="1">The sequence shown here is derived from an EMBL/GenBank/DDBJ whole genome shotgun (WGS) entry which is preliminary data.</text>
</comment>
<dbReference type="Proteomes" id="UP000813461">
    <property type="component" value="Unassembled WGS sequence"/>
</dbReference>
<gene>
    <name evidence="1" type="ORF">FB567DRAFT_258219</name>
</gene>
<name>A0A8K0QRX2_9PLEO</name>